<proteinExistence type="predicted"/>
<evidence type="ECO:0000313" key="3">
    <source>
        <dbReference type="Proteomes" id="UP000269945"/>
    </source>
</evidence>
<feature type="region of interest" description="Disordered" evidence="1">
    <location>
        <begin position="16"/>
        <end position="92"/>
    </location>
</feature>
<gene>
    <name evidence="2" type="ORF">BN2614_LOCUS1</name>
</gene>
<evidence type="ECO:0000256" key="1">
    <source>
        <dbReference type="SAM" id="MobiDB-lite"/>
    </source>
</evidence>
<accession>A0A9X9LLU8</accession>
<reference evidence="2 3" key="1">
    <citation type="submission" date="2018-10" db="EMBL/GenBank/DDBJ databases">
        <authorList>
            <person name="Ekblom R."/>
            <person name="Jareborg N."/>
        </authorList>
    </citation>
    <scope>NUCLEOTIDE SEQUENCE [LARGE SCALE GENOMIC DNA]</scope>
    <source>
        <tissue evidence="2">Muscle</tissue>
    </source>
</reference>
<organism evidence="2 3">
    <name type="scientific">Gulo gulo</name>
    <name type="common">Wolverine</name>
    <name type="synonym">Gluton</name>
    <dbReference type="NCBI Taxonomy" id="48420"/>
    <lineage>
        <taxon>Eukaryota</taxon>
        <taxon>Metazoa</taxon>
        <taxon>Chordata</taxon>
        <taxon>Craniata</taxon>
        <taxon>Vertebrata</taxon>
        <taxon>Euteleostomi</taxon>
        <taxon>Mammalia</taxon>
        <taxon>Eutheria</taxon>
        <taxon>Laurasiatheria</taxon>
        <taxon>Carnivora</taxon>
        <taxon>Caniformia</taxon>
        <taxon>Musteloidea</taxon>
        <taxon>Mustelidae</taxon>
        <taxon>Guloninae</taxon>
        <taxon>Gulo</taxon>
    </lineage>
</organism>
<name>A0A9X9LLU8_GULGU</name>
<feature type="compositionally biased region" description="Basic and acidic residues" evidence="1">
    <location>
        <begin position="41"/>
        <end position="50"/>
    </location>
</feature>
<protein>
    <submittedName>
        <fullName evidence="2">Uncharacterized protein</fullName>
    </submittedName>
</protein>
<dbReference type="AlphaFoldDB" id="A0A9X9LLU8"/>
<dbReference type="Proteomes" id="UP000269945">
    <property type="component" value="Unassembled WGS sequence"/>
</dbReference>
<sequence>LLGSAVPGPRRLGVREAARAEGRGSDPSFLSVRAGASVPREACRREDRRGGARVPRAPRLPVGPSPGPARTSAQPRGGGGLEGCAGRGGPGM</sequence>
<dbReference type="EMBL" id="CYRY02007208">
    <property type="protein sequence ID" value="VCW76339.1"/>
    <property type="molecule type" value="Genomic_DNA"/>
</dbReference>
<comment type="caution">
    <text evidence="2">The sequence shown here is derived from an EMBL/GenBank/DDBJ whole genome shotgun (WGS) entry which is preliminary data.</text>
</comment>
<keyword evidence="3" id="KW-1185">Reference proteome</keyword>
<feature type="compositionally biased region" description="Gly residues" evidence="1">
    <location>
        <begin position="76"/>
        <end position="92"/>
    </location>
</feature>
<feature type="non-terminal residue" evidence="2">
    <location>
        <position position="1"/>
    </location>
</feature>
<feature type="non-terminal residue" evidence="2">
    <location>
        <position position="92"/>
    </location>
</feature>
<evidence type="ECO:0000313" key="2">
    <source>
        <dbReference type="EMBL" id="VCW76339.1"/>
    </source>
</evidence>